<feature type="region of interest" description="Disordered" evidence="1">
    <location>
        <begin position="218"/>
        <end position="244"/>
    </location>
</feature>
<dbReference type="Pfam" id="PF10988">
    <property type="entry name" value="DUF2807"/>
    <property type="match status" value="1"/>
</dbReference>
<dbReference type="PROSITE" id="PS51257">
    <property type="entry name" value="PROKAR_LIPOPROTEIN"/>
    <property type="match status" value="1"/>
</dbReference>
<feature type="domain" description="Putative auto-transporter adhesin head GIN" evidence="3">
    <location>
        <begin position="47"/>
        <end position="228"/>
    </location>
</feature>
<name>A0A972FQ70_9FLAO</name>
<reference evidence="4" key="1">
    <citation type="submission" date="2020-02" db="EMBL/GenBank/DDBJ databases">
        <title>Flavobacterium sp. genome.</title>
        <authorList>
            <person name="Jung H.S."/>
            <person name="Baek J.H."/>
            <person name="Jeon C.O."/>
        </authorList>
    </citation>
    <scope>NUCLEOTIDE SEQUENCE</scope>
    <source>
        <strain evidence="4">SE-s28</strain>
    </source>
</reference>
<feature type="transmembrane region" description="Helical" evidence="2">
    <location>
        <begin position="6"/>
        <end position="28"/>
    </location>
</feature>
<evidence type="ECO:0000256" key="2">
    <source>
        <dbReference type="SAM" id="Phobius"/>
    </source>
</evidence>
<proteinExistence type="predicted"/>
<keyword evidence="2" id="KW-0472">Membrane</keyword>
<dbReference type="RefSeq" id="WP_169528433.1">
    <property type="nucleotide sequence ID" value="NZ_JAAMPU010000108.1"/>
</dbReference>
<dbReference type="EMBL" id="JAAMPU010000108">
    <property type="protein sequence ID" value="NMH29335.1"/>
    <property type="molecule type" value="Genomic_DNA"/>
</dbReference>
<keyword evidence="2" id="KW-1133">Transmembrane helix</keyword>
<evidence type="ECO:0000313" key="4">
    <source>
        <dbReference type="EMBL" id="NMH29335.1"/>
    </source>
</evidence>
<organism evidence="4 5">
    <name type="scientific">Flavobacterium silvaticum</name>
    <dbReference type="NCBI Taxonomy" id="1852020"/>
    <lineage>
        <taxon>Bacteria</taxon>
        <taxon>Pseudomonadati</taxon>
        <taxon>Bacteroidota</taxon>
        <taxon>Flavobacteriia</taxon>
        <taxon>Flavobacteriales</taxon>
        <taxon>Flavobacteriaceae</taxon>
        <taxon>Flavobacterium</taxon>
    </lineage>
</organism>
<protein>
    <submittedName>
        <fullName evidence="4">DUF2807 domain-containing protein</fullName>
    </submittedName>
</protein>
<accession>A0A972FQ70</accession>
<keyword evidence="2" id="KW-0812">Transmembrane</keyword>
<evidence type="ECO:0000313" key="5">
    <source>
        <dbReference type="Proteomes" id="UP000712080"/>
    </source>
</evidence>
<feature type="region of interest" description="Disordered" evidence="1">
    <location>
        <begin position="136"/>
        <end position="164"/>
    </location>
</feature>
<comment type="caution">
    <text evidence="4">The sequence shown here is derived from an EMBL/GenBank/DDBJ whole genome shotgun (WGS) entry which is preliminary data.</text>
</comment>
<dbReference type="Gene3D" id="2.160.20.120">
    <property type="match status" value="1"/>
</dbReference>
<sequence length="244" mass="25663">MLRIIISITKIIVTAIVCLFMASCNLNIKEITGSGKIVSETRNVGGQFTKVVAKNGLDVVIVQSDVVSVVVEADDNLQPHIKTEVKGNTLEIFCEYNSFINVGAKKITVKMPKIEGLSSESGVMLTTMGSLRSEDLDLESSSGSTLKGEFEADDLTADSSSGSNMELSGKAIKYDASSSSGSHIESGELIANEVRAEASSGSSMVVHPVIELIGKASSGGSVQYNNEPKSFKQDTSSGGSVSKK</sequence>
<gene>
    <name evidence="4" type="ORF">G6047_14950</name>
</gene>
<dbReference type="AlphaFoldDB" id="A0A972FQ70"/>
<evidence type="ECO:0000259" key="3">
    <source>
        <dbReference type="Pfam" id="PF10988"/>
    </source>
</evidence>
<keyword evidence="5" id="KW-1185">Reference proteome</keyword>
<dbReference type="InterPro" id="IPR021255">
    <property type="entry name" value="DUF2807"/>
</dbReference>
<dbReference type="Proteomes" id="UP000712080">
    <property type="component" value="Unassembled WGS sequence"/>
</dbReference>
<evidence type="ECO:0000256" key="1">
    <source>
        <dbReference type="SAM" id="MobiDB-lite"/>
    </source>
</evidence>